<feature type="region of interest" description="Disordered" evidence="8">
    <location>
        <begin position="331"/>
        <end position="367"/>
    </location>
</feature>
<dbReference type="PROSITE" id="PS50207">
    <property type="entry name" value="CASPASE_P10"/>
    <property type="match status" value="1"/>
</dbReference>
<dbReference type="CDD" id="cd00032">
    <property type="entry name" value="CASc"/>
    <property type="match status" value="1"/>
</dbReference>
<dbReference type="GO" id="GO:0006508">
    <property type="term" value="P:proteolysis"/>
    <property type="evidence" value="ECO:0007669"/>
    <property type="project" value="UniProtKB-KW"/>
</dbReference>
<feature type="domain" description="CARD" evidence="11">
    <location>
        <begin position="25"/>
        <end position="114"/>
    </location>
</feature>
<dbReference type="GO" id="GO:0005829">
    <property type="term" value="C:cytosol"/>
    <property type="evidence" value="ECO:0007669"/>
    <property type="project" value="TreeGrafter"/>
</dbReference>
<dbReference type="PANTHER" id="PTHR10454:SF157">
    <property type="entry name" value="CASPASE-9"/>
    <property type="match status" value="1"/>
</dbReference>
<comment type="similarity">
    <text evidence="1 7">Belongs to the peptidase C14A family.</text>
</comment>
<feature type="domain" description="Caspase family p10" evidence="9">
    <location>
        <begin position="370"/>
        <end position="457"/>
    </location>
</feature>
<dbReference type="GO" id="GO:0004197">
    <property type="term" value="F:cysteine-type endopeptidase activity"/>
    <property type="evidence" value="ECO:0007669"/>
    <property type="project" value="InterPro"/>
</dbReference>
<dbReference type="CDD" id="cd08326">
    <property type="entry name" value="CARD_CASP9"/>
    <property type="match status" value="1"/>
</dbReference>
<evidence type="ECO:0008006" key="14">
    <source>
        <dbReference type="Google" id="ProtNLM"/>
    </source>
</evidence>
<reference evidence="12 13" key="1">
    <citation type="submission" date="2019-01" db="EMBL/GenBank/DDBJ databases">
        <title>A chromosome-scale genome assembly of the yellow perch, Perca flavescens.</title>
        <authorList>
            <person name="Feron R."/>
            <person name="Morvezen R."/>
            <person name="Bestin A."/>
            <person name="Haffray P."/>
            <person name="Klopp C."/>
            <person name="Zahm M."/>
            <person name="Cabau C."/>
            <person name="Roques C."/>
            <person name="Donnadieu C."/>
            <person name="Bouchez O."/>
            <person name="Christie M."/>
            <person name="Larson W."/>
            <person name="Guiguen Y."/>
        </authorList>
    </citation>
    <scope>NUCLEOTIDE SEQUENCE [LARGE SCALE GENOMIC DNA]</scope>
    <source>
        <strain evidence="12">YP-PL-M2</strain>
        <tissue evidence="12">Blood</tissue>
    </source>
</reference>
<keyword evidence="2" id="KW-0645">Protease</keyword>
<feature type="active site" evidence="6">
    <location>
        <position position="323"/>
    </location>
</feature>
<dbReference type="InterPro" id="IPR002398">
    <property type="entry name" value="Pept_C14"/>
</dbReference>
<keyword evidence="4" id="KW-0788">Thiol protease</keyword>
<feature type="compositionally biased region" description="Low complexity" evidence="8">
    <location>
        <begin position="356"/>
        <end position="365"/>
    </location>
</feature>
<dbReference type="SMART" id="SM00114">
    <property type="entry name" value="CARD"/>
    <property type="match status" value="1"/>
</dbReference>
<evidence type="ECO:0000259" key="9">
    <source>
        <dbReference type="PROSITE" id="PS50207"/>
    </source>
</evidence>
<dbReference type="InterPro" id="IPR002138">
    <property type="entry name" value="Pept_C14_p10"/>
</dbReference>
<evidence type="ECO:0000256" key="8">
    <source>
        <dbReference type="SAM" id="MobiDB-lite"/>
    </source>
</evidence>
<dbReference type="InterPro" id="IPR011600">
    <property type="entry name" value="Pept_C14_caspase"/>
</dbReference>
<dbReference type="Gene3D" id="3.40.50.1460">
    <property type="match status" value="1"/>
</dbReference>
<evidence type="ECO:0000313" key="13">
    <source>
        <dbReference type="Proteomes" id="UP000295070"/>
    </source>
</evidence>
<dbReference type="FunFam" id="3.40.50.1460:FF:000012">
    <property type="entry name" value="Caspase 9"/>
    <property type="match status" value="1"/>
</dbReference>
<dbReference type="AlphaFoldDB" id="A0A484D6H2"/>
<dbReference type="Gene3D" id="1.10.533.10">
    <property type="entry name" value="Death Domain, Fas"/>
    <property type="match status" value="1"/>
</dbReference>
<evidence type="ECO:0000256" key="3">
    <source>
        <dbReference type="ARBA" id="ARBA00022801"/>
    </source>
</evidence>
<evidence type="ECO:0000313" key="12">
    <source>
        <dbReference type="EMBL" id="TDH10834.1"/>
    </source>
</evidence>
<feature type="compositionally biased region" description="Basic and acidic residues" evidence="8">
    <location>
        <begin position="143"/>
        <end position="152"/>
    </location>
</feature>
<feature type="domain" description="Caspase family p20" evidence="10">
    <location>
        <begin position="195"/>
        <end position="327"/>
    </location>
</feature>
<dbReference type="EMBL" id="SCKG01000007">
    <property type="protein sequence ID" value="TDH10834.1"/>
    <property type="molecule type" value="Genomic_DNA"/>
</dbReference>
<dbReference type="InterPro" id="IPR001315">
    <property type="entry name" value="CARD"/>
</dbReference>
<dbReference type="PROSITE" id="PS50209">
    <property type="entry name" value="CARD"/>
    <property type="match status" value="1"/>
</dbReference>
<evidence type="ECO:0000256" key="5">
    <source>
        <dbReference type="ARBA" id="ARBA00023145"/>
    </source>
</evidence>
<dbReference type="InterPro" id="IPR033139">
    <property type="entry name" value="Caspase_cys_AS"/>
</dbReference>
<dbReference type="InterPro" id="IPR016129">
    <property type="entry name" value="Caspase_his_AS"/>
</dbReference>
<feature type="active site" evidence="6">
    <location>
        <position position="273"/>
    </location>
</feature>
<dbReference type="InterPro" id="IPR042147">
    <property type="entry name" value="CARD_CASP9"/>
</dbReference>
<dbReference type="Pfam" id="PF00656">
    <property type="entry name" value="Peptidase_C14"/>
    <property type="match status" value="1"/>
</dbReference>
<dbReference type="InterPro" id="IPR001309">
    <property type="entry name" value="Pept_C14_p20"/>
</dbReference>
<evidence type="ECO:0000256" key="6">
    <source>
        <dbReference type="PIRSR" id="PIRSR038001-1"/>
    </source>
</evidence>
<dbReference type="SUPFAM" id="SSF52129">
    <property type="entry name" value="Caspase-like"/>
    <property type="match status" value="1"/>
</dbReference>
<dbReference type="GO" id="GO:0043525">
    <property type="term" value="P:positive regulation of neuron apoptotic process"/>
    <property type="evidence" value="ECO:0007669"/>
    <property type="project" value="TreeGrafter"/>
</dbReference>
<dbReference type="InterPro" id="IPR029030">
    <property type="entry name" value="Caspase-like_dom_sf"/>
</dbReference>
<dbReference type="PROSITE" id="PS01121">
    <property type="entry name" value="CASPASE_HIS"/>
    <property type="match status" value="1"/>
</dbReference>
<evidence type="ECO:0000259" key="10">
    <source>
        <dbReference type="PROSITE" id="PS50208"/>
    </source>
</evidence>
<dbReference type="PANTHER" id="PTHR10454">
    <property type="entry name" value="CASPASE"/>
    <property type="match status" value="1"/>
</dbReference>
<evidence type="ECO:0000256" key="7">
    <source>
        <dbReference type="RuleBase" id="RU003971"/>
    </source>
</evidence>
<dbReference type="PRINTS" id="PR00376">
    <property type="entry name" value="IL1BCENZYME"/>
</dbReference>
<dbReference type="Proteomes" id="UP000295070">
    <property type="component" value="Chromosome 7"/>
</dbReference>
<dbReference type="InterPro" id="IPR015917">
    <property type="entry name" value="Pept_C14A"/>
</dbReference>
<sequence length="459" mass="51584">MCCGKQAVWQRRAYRNKVVISEWRMEESHKKILQRNRTNLVRDLDPSNLYDGLLEKGVFTQDMIDEIKSSGTRRDQARQLVRDLQTRGSRAFPLFLECLQETGQHRLAELLQGGAPAVQIQPATPTQVVRPVLQPLPVSSPMDVDKQRKDDVPVYPIQRPSTTPSPSPEREYIRPRPTGRTRRDSIQSYKMDASPCGHCLIINNVEFEPKSELNSRKGSNIDCDKLERRFKALNFIVEVKTNLKQKQIKHGLSALSKKDHSQYDCCVVIILSHGTEVSHNRFPGAVYGVDGQHVPVQHITNYLNGQYCPSLQGKPKLFFIQACGGGEKDTGFEVSPDEVEPSIGGADDQTDAIPMSSSSDSLSTSDELDARATLPTPSDILVSYSTFPGYVSWRDTQSGSWYVETLDRILDENAATDDLVTILMMVNNEVSQNSAKGLYKQMPGSFNFLRKLLYFQTQA</sequence>
<dbReference type="InterPro" id="IPR011029">
    <property type="entry name" value="DEATH-like_dom_sf"/>
</dbReference>
<keyword evidence="3" id="KW-0378">Hydrolase</keyword>
<dbReference type="GO" id="GO:0008630">
    <property type="term" value="P:intrinsic apoptotic signaling pathway in response to DNA damage"/>
    <property type="evidence" value="ECO:0007669"/>
    <property type="project" value="TreeGrafter"/>
</dbReference>
<dbReference type="PIRSF" id="PIRSF038001">
    <property type="entry name" value="Caspase_ICE"/>
    <property type="match status" value="1"/>
</dbReference>
<evidence type="ECO:0000256" key="4">
    <source>
        <dbReference type="ARBA" id="ARBA00022807"/>
    </source>
</evidence>
<gene>
    <name evidence="12" type="ORF">EPR50_G00079250</name>
</gene>
<dbReference type="SMART" id="SM00115">
    <property type="entry name" value="CASc"/>
    <property type="match status" value="1"/>
</dbReference>
<evidence type="ECO:0000256" key="1">
    <source>
        <dbReference type="ARBA" id="ARBA00010134"/>
    </source>
</evidence>
<organism evidence="12 13">
    <name type="scientific">Perca flavescens</name>
    <name type="common">American yellow perch</name>
    <name type="synonym">Morone flavescens</name>
    <dbReference type="NCBI Taxonomy" id="8167"/>
    <lineage>
        <taxon>Eukaryota</taxon>
        <taxon>Metazoa</taxon>
        <taxon>Chordata</taxon>
        <taxon>Craniata</taxon>
        <taxon>Vertebrata</taxon>
        <taxon>Euteleostomi</taxon>
        <taxon>Actinopterygii</taxon>
        <taxon>Neopterygii</taxon>
        <taxon>Teleostei</taxon>
        <taxon>Neoteleostei</taxon>
        <taxon>Acanthomorphata</taxon>
        <taxon>Eupercaria</taxon>
        <taxon>Perciformes</taxon>
        <taxon>Percoidei</taxon>
        <taxon>Percidae</taxon>
        <taxon>Percinae</taxon>
        <taxon>Perca</taxon>
    </lineage>
</organism>
<accession>A0A484D6H2</accession>
<keyword evidence="13" id="KW-1185">Reference proteome</keyword>
<protein>
    <recommendedName>
        <fullName evidence="14">Caspase 9</fullName>
    </recommendedName>
</protein>
<name>A0A484D6H2_PERFV</name>
<evidence type="ECO:0000256" key="2">
    <source>
        <dbReference type="ARBA" id="ARBA00022670"/>
    </source>
</evidence>
<keyword evidence="5" id="KW-0865">Zymogen</keyword>
<dbReference type="STRING" id="8167.A0A484D6H2"/>
<feature type="region of interest" description="Disordered" evidence="8">
    <location>
        <begin position="136"/>
        <end position="185"/>
    </location>
</feature>
<dbReference type="Pfam" id="PF00619">
    <property type="entry name" value="CARD"/>
    <property type="match status" value="1"/>
</dbReference>
<evidence type="ECO:0000259" key="11">
    <source>
        <dbReference type="PROSITE" id="PS50209"/>
    </source>
</evidence>
<dbReference type="PROSITE" id="PS01122">
    <property type="entry name" value="CASPASE_CYS"/>
    <property type="match status" value="1"/>
</dbReference>
<dbReference type="SUPFAM" id="SSF47986">
    <property type="entry name" value="DEATH domain"/>
    <property type="match status" value="1"/>
</dbReference>
<comment type="caution">
    <text evidence="12">The sequence shown here is derived from an EMBL/GenBank/DDBJ whole genome shotgun (WGS) entry which is preliminary data.</text>
</comment>
<proteinExistence type="inferred from homology"/>
<dbReference type="PROSITE" id="PS50208">
    <property type="entry name" value="CASPASE_P20"/>
    <property type="match status" value="1"/>
</dbReference>